<feature type="domain" description="Protein kinase" evidence="11">
    <location>
        <begin position="1"/>
        <end position="99"/>
    </location>
</feature>
<keyword evidence="5" id="KW-0808">Transferase</keyword>
<evidence type="ECO:0000256" key="6">
    <source>
        <dbReference type="ARBA" id="ARBA00022741"/>
    </source>
</evidence>
<keyword evidence="6" id="KW-0547">Nucleotide-binding</keyword>
<evidence type="ECO:0000256" key="10">
    <source>
        <dbReference type="ARBA" id="ARBA00048679"/>
    </source>
</evidence>
<name>A0A915K354_ROMCU</name>
<evidence type="ECO:0000256" key="2">
    <source>
        <dbReference type="ARBA" id="ARBA00012513"/>
    </source>
</evidence>
<comment type="catalytic activity">
    <reaction evidence="9">
        <text>L-threonyl-[protein] + ATP = O-phospho-L-threonyl-[protein] + ADP + H(+)</text>
        <dbReference type="Rhea" id="RHEA:46608"/>
        <dbReference type="Rhea" id="RHEA-COMP:11060"/>
        <dbReference type="Rhea" id="RHEA-COMP:11605"/>
        <dbReference type="ChEBI" id="CHEBI:15378"/>
        <dbReference type="ChEBI" id="CHEBI:30013"/>
        <dbReference type="ChEBI" id="CHEBI:30616"/>
        <dbReference type="ChEBI" id="CHEBI:61977"/>
        <dbReference type="ChEBI" id="CHEBI:456216"/>
        <dbReference type="EC" id="2.7.11.1"/>
    </reaction>
</comment>
<dbReference type="EC" id="2.7.11.1" evidence="2"/>
<dbReference type="InterPro" id="IPR027442">
    <property type="entry name" value="MAPKAPK_C"/>
</dbReference>
<evidence type="ECO:0000256" key="5">
    <source>
        <dbReference type="ARBA" id="ARBA00022679"/>
    </source>
</evidence>
<keyword evidence="7" id="KW-0418">Kinase</keyword>
<evidence type="ECO:0000259" key="11">
    <source>
        <dbReference type="PROSITE" id="PS50011"/>
    </source>
</evidence>
<evidence type="ECO:0000256" key="9">
    <source>
        <dbReference type="ARBA" id="ARBA00047899"/>
    </source>
</evidence>
<dbReference type="Proteomes" id="UP000887565">
    <property type="component" value="Unplaced"/>
</dbReference>
<dbReference type="Gene3D" id="4.10.1170.10">
    <property type="entry name" value="MAP kinase activated protein kinase 2"/>
    <property type="match status" value="1"/>
</dbReference>
<evidence type="ECO:0000256" key="8">
    <source>
        <dbReference type="ARBA" id="ARBA00022840"/>
    </source>
</evidence>
<dbReference type="WBParaSite" id="nRc.2.0.1.t32751-RA">
    <property type="protein sequence ID" value="nRc.2.0.1.t32751-RA"/>
    <property type="gene ID" value="nRc.2.0.1.g32751"/>
</dbReference>
<dbReference type="PROSITE" id="PS50011">
    <property type="entry name" value="PROTEIN_KINASE_DOM"/>
    <property type="match status" value="1"/>
</dbReference>
<dbReference type="AlphaFoldDB" id="A0A915K354"/>
<dbReference type="SUPFAM" id="SSF56112">
    <property type="entry name" value="Protein kinase-like (PK-like)"/>
    <property type="match status" value="1"/>
</dbReference>
<dbReference type="InterPro" id="IPR011009">
    <property type="entry name" value="Kinase-like_dom_sf"/>
</dbReference>
<dbReference type="PANTHER" id="PTHR24349">
    <property type="entry name" value="SERINE/THREONINE-PROTEIN KINASE"/>
    <property type="match status" value="1"/>
</dbReference>
<comment type="catalytic activity">
    <reaction evidence="10">
        <text>L-seryl-[protein] + ATP = O-phospho-L-seryl-[protein] + ADP + H(+)</text>
        <dbReference type="Rhea" id="RHEA:17989"/>
        <dbReference type="Rhea" id="RHEA-COMP:9863"/>
        <dbReference type="Rhea" id="RHEA-COMP:11604"/>
        <dbReference type="ChEBI" id="CHEBI:15378"/>
        <dbReference type="ChEBI" id="CHEBI:29999"/>
        <dbReference type="ChEBI" id="CHEBI:30616"/>
        <dbReference type="ChEBI" id="CHEBI:83421"/>
        <dbReference type="ChEBI" id="CHEBI:456216"/>
        <dbReference type="EC" id="2.7.11.1"/>
    </reaction>
</comment>
<dbReference type="Gene3D" id="1.10.510.10">
    <property type="entry name" value="Transferase(Phosphotransferase) domain 1"/>
    <property type="match status" value="1"/>
</dbReference>
<dbReference type="InterPro" id="IPR000719">
    <property type="entry name" value="Prot_kinase_dom"/>
</dbReference>
<evidence type="ECO:0000313" key="12">
    <source>
        <dbReference type="Proteomes" id="UP000887565"/>
    </source>
</evidence>
<sequence>MKMEMAQQVYDGTAIFMSGVKIEKLLDLHRLCGFPPFMSFHGLAMSPGMRHKIRTGNYKFPSPSWDVVSDEAKELIKGLLKVVPNERLSISEVIHHPWIENRIKVPETPLLTADVLLKEQTKWPTVKEEFANALICMRIDYDQQIKLKPINQIQNGLLEKRKIRFHKETKRAKNLKQTKRNSLGRFARELSDHRNVKQSEGRNLCIKCQNNSGEY</sequence>
<comment type="similarity">
    <text evidence="1">Belongs to the protein kinase superfamily. CAMK Ser/Thr protein kinase family.</text>
</comment>
<reference evidence="13" key="1">
    <citation type="submission" date="2022-11" db="UniProtKB">
        <authorList>
            <consortium name="WormBaseParasite"/>
        </authorList>
    </citation>
    <scope>IDENTIFICATION</scope>
</reference>
<keyword evidence="8" id="KW-0067">ATP-binding</keyword>
<evidence type="ECO:0000256" key="3">
    <source>
        <dbReference type="ARBA" id="ARBA00022527"/>
    </source>
</evidence>
<dbReference type="GO" id="GO:0004674">
    <property type="term" value="F:protein serine/threonine kinase activity"/>
    <property type="evidence" value="ECO:0007669"/>
    <property type="project" value="UniProtKB-KW"/>
</dbReference>
<evidence type="ECO:0000313" key="13">
    <source>
        <dbReference type="WBParaSite" id="nRc.2.0.1.t32751-RA"/>
    </source>
</evidence>
<proteinExistence type="inferred from homology"/>
<dbReference type="InterPro" id="IPR050205">
    <property type="entry name" value="CDPK_Ser/Thr_kinases"/>
</dbReference>
<keyword evidence="4" id="KW-0597">Phosphoprotein</keyword>
<dbReference type="Pfam" id="PF00069">
    <property type="entry name" value="Pkinase"/>
    <property type="match status" value="1"/>
</dbReference>
<evidence type="ECO:0000256" key="7">
    <source>
        <dbReference type="ARBA" id="ARBA00022777"/>
    </source>
</evidence>
<evidence type="ECO:0000256" key="1">
    <source>
        <dbReference type="ARBA" id="ARBA00006692"/>
    </source>
</evidence>
<protein>
    <recommendedName>
        <fullName evidence="2">non-specific serine/threonine protein kinase</fullName>
        <ecNumber evidence="2">2.7.11.1</ecNumber>
    </recommendedName>
</protein>
<evidence type="ECO:0000256" key="4">
    <source>
        <dbReference type="ARBA" id="ARBA00022553"/>
    </source>
</evidence>
<organism evidence="12 13">
    <name type="scientific">Romanomermis culicivorax</name>
    <name type="common">Nematode worm</name>
    <dbReference type="NCBI Taxonomy" id="13658"/>
    <lineage>
        <taxon>Eukaryota</taxon>
        <taxon>Metazoa</taxon>
        <taxon>Ecdysozoa</taxon>
        <taxon>Nematoda</taxon>
        <taxon>Enoplea</taxon>
        <taxon>Dorylaimia</taxon>
        <taxon>Mermithida</taxon>
        <taxon>Mermithoidea</taxon>
        <taxon>Mermithidae</taxon>
        <taxon>Romanomermis</taxon>
    </lineage>
</organism>
<accession>A0A915K354</accession>
<keyword evidence="3" id="KW-0723">Serine/threonine-protein kinase</keyword>
<dbReference type="GO" id="GO:0005524">
    <property type="term" value="F:ATP binding"/>
    <property type="evidence" value="ECO:0007669"/>
    <property type="project" value="UniProtKB-KW"/>
</dbReference>
<keyword evidence="12" id="KW-1185">Reference proteome</keyword>